<proteinExistence type="predicted"/>
<reference evidence="2" key="1">
    <citation type="journal article" date="2022" name="Mol. Ecol. Resour.">
        <title>The genomes of chicory, endive, great burdock and yacon provide insights into Asteraceae palaeo-polyploidization history and plant inulin production.</title>
        <authorList>
            <person name="Fan W."/>
            <person name="Wang S."/>
            <person name="Wang H."/>
            <person name="Wang A."/>
            <person name="Jiang F."/>
            <person name="Liu H."/>
            <person name="Zhao H."/>
            <person name="Xu D."/>
            <person name="Zhang Y."/>
        </authorList>
    </citation>
    <scope>NUCLEOTIDE SEQUENCE [LARGE SCALE GENOMIC DNA]</scope>
    <source>
        <strain evidence="2">cv. Yunnan</strain>
    </source>
</reference>
<accession>A0ACB9IJQ3</accession>
<dbReference type="EMBL" id="CM042025">
    <property type="protein sequence ID" value="KAI3808022.1"/>
    <property type="molecule type" value="Genomic_DNA"/>
</dbReference>
<organism evidence="1 2">
    <name type="scientific">Smallanthus sonchifolius</name>
    <dbReference type="NCBI Taxonomy" id="185202"/>
    <lineage>
        <taxon>Eukaryota</taxon>
        <taxon>Viridiplantae</taxon>
        <taxon>Streptophyta</taxon>
        <taxon>Embryophyta</taxon>
        <taxon>Tracheophyta</taxon>
        <taxon>Spermatophyta</taxon>
        <taxon>Magnoliopsida</taxon>
        <taxon>eudicotyledons</taxon>
        <taxon>Gunneridae</taxon>
        <taxon>Pentapetalae</taxon>
        <taxon>asterids</taxon>
        <taxon>campanulids</taxon>
        <taxon>Asterales</taxon>
        <taxon>Asteraceae</taxon>
        <taxon>Asteroideae</taxon>
        <taxon>Heliantheae alliance</taxon>
        <taxon>Millerieae</taxon>
        <taxon>Smallanthus</taxon>
    </lineage>
</organism>
<dbReference type="Proteomes" id="UP001056120">
    <property type="component" value="Linkage Group LG08"/>
</dbReference>
<evidence type="ECO:0000313" key="1">
    <source>
        <dbReference type="EMBL" id="KAI3808022.1"/>
    </source>
</evidence>
<evidence type="ECO:0000313" key="2">
    <source>
        <dbReference type="Proteomes" id="UP001056120"/>
    </source>
</evidence>
<keyword evidence="2" id="KW-1185">Reference proteome</keyword>
<name>A0ACB9IJQ3_9ASTR</name>
<sequence length="196" mass="22793">MQDATTKMTRTYLLLQKKLHELESEFTHLSKHRPETSSPNPVADEFQHRLVFLRNLFTAEIALHPLKPNHLDQINGRLDELEAAFHHRYTHKNSFDGIHGDDDLMSSCIEPSLNYGGEMEGMGDEESVGVYEASEMFNEVVELPTEREKTFGYHRKENDNGGSLEAWRRRDIRVMAFWIMLGAILMVNFSKLFYIF</sequence>
<protein>
    <submittedName>
        <fullName evidence="1">Uncharacterized protein</fullName>
    </submittedName>
</protein>
<comment type="caution">
    <text evidence="1">The sequence shown here is derived from an EMBL/GenBank/DDBJ whole genome shotgun (WGS) entry which is preliminary data.</text>
</comment>
<reference evidence="1 2" key="2">
    <citation type="journal article" date="2022" name="Mol. Ecol. Resour.">
        <title>The genomes of chicory, endive, great burdock and yacon provide insights into Asteraceae paleo-polyploidization history and plant inulin production.</title>
        <authorList>
            <person name="Fan W."/>
            <person name="Wang S."/>
            <person name="Wang H."/>
            <person name="Wang A."/>
            <person name="Jiang F."/>
            <person name="Liu H."/>
            <person name="Zhao H."/>
            <person name="Xu D."/>
            <person name="Zhang Y."/>
        </authorList>
    </citation>
    <scope>NUCLEOTIDE SEQUENCE [LARGE SCALE GENOMIC DNA]</scope>
    <source>
        <strain evidence="2">cv. Yunnan</strain>
        <tissue evidence="1">Leaves</tissue>
    </source>
</reference>
<gene>
    <name evidence="1" type="ORF">L1987_23963</name>
</gene>